<name>A0ABM0MTK7_SACKO</name>
<proteinExistence type="predicted"/>
<keyword evidence="2" id="KW-1185">Reference proteome</keyword>
<gene>
    <name evidence="3" type="primary">LOC102801652</name>
</gene>
<feature type="compositionally biased region" description="Polar residues" evidence="1">
    <location>
        <begin position="162"/>
        <end position="172"/>
    </location>
</feature>
<evidence type="ECO:0000313" key="2">
    <source>
        <dbReference type="Proteomes" id="UP000694865"/>
    </source>
</evidence>
<dbReference type="PANTHER" id="PTHR31691">
    <property type="entry name" value="ROTATIN"/>
    <property type="match status" value="1"/>
</dbReference>
<dbReference type="InterPro" id="IPR030791">
    <property type="entry name" value="Rotatin"/>
</dbReference>
<dbReference type="RefSeq" id="XP_006823348.1">
    <property type="nucleotide sequence ID" value="XM_006823285.1"/>
</dbReference>
<dbReference type="Proteomes" id="UP000694865">
    <property type="component" value="Unplaced"/>
</dbReference>
<evidence type="ECO:0000256" key="1">
    <source>
        <dbReference type="SAM" id="MobiDB-lite"/>
    </source>
</evidence>
<accession>A0ABM0MTK7</accession>
<sequence>YEMTSCFQFSTFPWLPLTSTDKQVLTSTDSSLRSSNPVLVANSCEFLSQVVLKDFPAEIFLQRPNIVQSLLALLKLKPPHEHTLPLSAVKCLKDLSINLQARITFYHDPALYCPKQVDFGTSGSSNSSSNSNSTLQSSLISVSRPTVLGYSGQRLRGDGQEGDSSLTSTPMQSPRHGNILQESSSDVETDSEDMIALQFGQITVPQFCILVLEHATPLLKTNNADMVVHCTKLLTEILQLLKQAIGQDIWQEKSVVAREVTEKLVDVFEILGDVLLHHHHSKGNISENMVEHDIIQHRLAFIMISMYVTQFIESLLPIDKASDVLPESLNSALCLVVMDYTLCLTYPNIKDIALKYITETNSDQYEIYNSAMSVYDSMQSACKFLKTCDYQCDVSVQVQISMAEEALHSIPYHYHMPLVEKFIHLCSDICKPINVNTSLVTQCTKVFLKYLAHPLGKVKTCSYTVILDIVKDALGITQVTQPGLLTYSNVKFLLDSQILYEISCFGMTDGDEQVSLMARQILLYLLQSKLLMSSAVWKQFIDVLLPVISILQAYVEKQTNLGTSILDIIHCKPEDKDKKGEPLLPKLDHFRCNLRLMFSKSCSVRSETIKHILEFLSKEEDSCNKLPTSTQAALTDMGNLFIMDQPVTIDDSHNSVFQ</sequence>
<protein>
    <submittedName>
        <fullName evidence="3">Rotatin-like</fullName>
    </submittedName>
</protein>
<feature type="non-terminal residue" evidence="3">
    <location>
        <position position="1"/>
    </location>
</feature>
<feature type="non-terminal residue" evidence="3">
    <location>
        <position position="658"/>
    </location>
</feature>
<dbReference type="PANTHER" id="PTHR31691:SF1">
    <property type="entry name" value="ROTATIN"/>
    <property type="match status" value="1"/>
</dbReference>
<organism evidence="2 3">
    <name type="scientific">Saccoglossus kowalevskii</name>
    <name type="common">Acorn worm</name>
    <dbReference type="NCBI Taxonomy" id="10224"/>
    <lineage>
        <taxon>Eukaryota</taxon>
        <taxon>Metazoa</taxon>
        <taxon>Hemichordata</taxon>
        <taxon>Enteropneusta</taxon>
        <taxon>Harrimaniidae</taxon>
        <taxon>Saccoglossus</taxon>
    </lineage>
</organism>
<evidence type="ECO:0000313" key="3">
    <source>
        <dbReference type="RefSeq" id="XP_006823348.1"/>
    </source>
</evidence>
<reference evidence="3" key="1">
    <citation type="submission" date="2025-08" db="UniProtKB">
        <authorList>
            <consortium name="RefSeq"/>
        </authorList>
    </citation>
    <scope>IDENTIFICATION</scope>
    <source>
        <tissue evidence="3">Testes</tissue>
    </source>
</reference>
<feature type="region of interest" description="Disordered" evidence="1">
    <location>
        <begin position="151"/>
        <end position="185"/>
    </location>
</feature>
<dbReference type="GeneID" id="102801652"/>